<dbReference type="Proteomes" id="UP000092460">
    <property type="component" value="Unassembled WGS sequence"/>
</dbReference>
<evidence type="ECO:0000313" key="1">
    <source>
        <dbReference type="EnsemblMetazoa" id="GPPI016943-PA"/>
    </source>
</evidence>
<sequence length="108" mass="12438">MQQNIVQTCAHPFKRIQKINELCTSMEVWILLLDLKDGNETSSPQHQAARIIIYLKTHLHKNLSFLADSDNDDDDADADNHVAHNSHTIFSCFNSTTIHWLRSFLYVS</sequence>
<dbReference type="EnsemblMetazoa" id="GPPI016943-RA">
    <property type="protein sequence ID" value="GPPI016943-PA"/>
    <property type="gene ID" value="GPPI016943"/>
</dbReference>
<name>A0A1B0B2M9_9MUSC</name>
<dbReference type="VEuPathDB" id="VectorBase:GPPI016943"/>
<protein>
    <submittedName>
        <fullName evidence="1">Uncharacterized protein</fullName>
    </submittedName>
</protein>
<organism evidence="1 2">
    <name type="scientific">Glossina palpalis gambiensis</name>
    <dbReference type="NCBI Taxonomy" id="67801"/>
    <lineage>
        <taxon>Eukaryota</taxon>
        <taxon>Metazoa</taxon>
        <taxon>Ecdysozoa</taxon>
        <taxon>Arthropoda</taxon>
        <taxon>Hexapoda</taxon>
        <taxon>Insecta</taxon>
        <taxon>Pterygota</taxon>
        <taxon>Neoptera</taxon>
        <taxon>Endopterygota</taxon>
        <taxon>Diptera</taxon>
        <taxon>Brachycera</taxon>
        <taxon>Muscomorpha</taxon>
        <taxon>Hippoboscoidea</taxon>
        <taxon>Glossinidae</taxon>
        <taxon>Glossina</taxon>
    </lineage>
</organism>
<dbReference type="AlphaFoldDB" id="A0A1B0B2M9"/>
<dbReference type="EMBL" id="JXJN01007683">
    <property type="status" value="NOT_ANNOTATED_CDS"/>
    <property type="molecule type" value="Genomic_DNA"/>
</dbReference>
<accession>A0A1B0B2M9</accession>
<keyword evidence="2" id="KW-1185">Reference proteome</keyword>
<reference evidence="2" key="1">
    <citation type="submission" date="2015-01" db="EMBL/GenBank/DDBJ databases">
        <authorList>
            <person name="Aksoy S."/>
            <person name="Warren W."/>
            <person name="Wilson R.K."/>
        </authorList>
    </citation>
    <scope>NUCLEOTIDE SEQUENCE [LARGE SCALE GENOMIC DNA]</scope>
    <source>
        <strain evidence="2">IAEA</strain>
    </source>
</reference>
<evidence type="ECO:0000313" key="2">
    <source>
        <dbReference type="Proteomes" id="UP000092460"/>
    </source>
</evidence>
<proteinExistence type="predicted"/>
<reference evidence="1" key="2">
    <citation type="submission" date="2020-05" db="UniProtKB">
        <authorList>
            <consortium name="EnsemblMetazoa"/>
        </authorList>
    </citation>
    <scope>IDENTIFICATION</scope>
    <source>
        <strain evidence="1">IAEA</strain>
    </source>
</reference>